<reference evidence="2 3" key="1">
    <citation type="submission" date="2014-02" db="EMBL/GenBank/DDBJ databases">
        <title>The small core and large imbalanced accessory genome model reveals a collaborative survival strategy of Sorangium cellulosum strains in nature.</title>
        <authorList>
            <person name="Han K."/>
            <person name="Peng R."/>
            <person name="Blom J."/>
            <person name="Li Y.-Z."/>
        </authorList>
    </citation>
    <scope>NUCLEOTIDE SEQUENCE [LARGE SCALE GENOMIC DNA]</scope>
    <source>
        <strain evidence="2 3">So0008-312</strain>
    </source>
</reference>
<proteinExistence type="predicted"/>
<name>A0A150QCB9_SORCE</name>
<dbReference type="AlphaFoldDB" id="A0A150QCB9"/>
<comment type="caution">
    <text evidence="2">The sequence shown here is derived from an EMBL/GenBank/DDBJ whole genome shotgun (WGS) entry which is preliminary data.</text>
</comment>
<dbReference type="EMBL" id="JEMA01000819">
    <property type="protein sequence ID" value="KYF65617.1"/>
    <property type="molecule type" value="Genomic_DNA"/>
</dbReference>
<evidence type="ECO:0000313" key="2">
    <source>
        <dbReference type="EMBL" id="KYF65617.1"/>
    </source>
</evidence>
<evidence type="ECO:0000313" key="3">
    <source>
        <dbReference type="Proteomes" id="UP000075260"/>
    </source>
</evidence>
<protein>
    <submittedName>
        <fullName evidence="2">Uncharacterized protein</fullName>
    </submittedName>
</protein>
<sequence length="412" mass="41150">MASAGPERTTGAMTGPQRRGSSEATMRWDGWIQQGRTNLAAAALCAATALAAGCGDDADGNAGASSGGGGHDGAGCLDAGSHDALFSLVDPAWCAVAVYQTDEDIGFASVTWGRHGGPMFVRSDAGGAAEIVRLTPPDGATGDLTATREEVDAGVPADAFLGGQAVDLPFFGWTAISWTSAFPETLGELILIEDRAVAQRYEVNGFFMAAAVEGRLLYTGLSPLGDPTAGSSGLYAAESCGAAGQDARLVPEGDASCAAPAAVATWGDNAGPVTADRRGNVFAVLPSADGSQQARGFAAGTIARGAGPTEGDAVFTLPGGGMGLAALAPEQGAPGLLVFQPTDPATYEALAPVAVAFRDDGGRVQADGDPAPLLDLATAGTSISLVADEANRLWIGGPLPGGGTLFAIAVRR</sequence>
<dbReference type="Proteomes" id="UP000075260">
    <property type="component" value="Unassembled WGS sequence"/>
</dbReference>
<evidence type="ECO:0000256" key="1">
    <source>
        <dbReference type="SAM" id="MobiDB-lite"/>
    </source>
</evidence>
<organism evidence="2 3">
    <name type="scientific">Sorangium cellulosum</name>
    <name type="common">Polyangium cellulosum</name>
    <dbReference type="NCBI Taxonomy" id="56"/>
    <lineage>
        <taxon>Bacteria</taxon>
        <taxon>Pseudomonadati</taxon>
        <taxon>Myxococcota</taxon>
        <taxon>Polyangia</taxon>
        <taxon>Polyangiales</taxon>
        <taxon>Polyangiaceae</taxon>
        <taxon>Sorangium</taxon>
    </lineage>
</organism>
<feature type="region of interest" description="Disordered" evidence="1">
    <location>
        <begin position="1"/>
        <end position="23"/>
    </location>
</feature>
<gene>
    <name evidence="2" type="ORF">BE15_44335</name>
</gene>
<accession>A0A150QCB9</accession>